<dbReference type="InterPro" id="IPR001638">
    <property type="entry name" value="Solute-binding_3/MltF_N"/>
</dbReference>
<proteinExistence type="predicted"/>
<dbReference type="OrthoDB" id="8454826at2"/>
<accession>W5WMA1</accession>
<dbReference type="HOGENOM" id="CLU_019602_18_3_11"/>
<evidence type="ECO:0000313" key="4">
    <source>
        <dbReference type="EMBL" id="AHH99299.1"/>
    </source>
</evidence>
<evidence type="ECO:0000256" key="2">
    <source>
        <dbReference type="SAM" id="SignalP"/>
    </source>
</evidence>
<dbReference type="PANTHER" id="PTHR35936">
    <property type="entry name" value="MEMBRANE-BOUND LYTIC MUREIN TRANSGLYCOSYLASE F"/>
    <property type="match status" value="1"/>
</dbReference>
<dbReference type="EMBL" id="CP007155">
    <property type="protein sequence ID" value="AHH99299.1"/>
    <property type="molecule type" value="Genomic_DNA"/>
</dbReference>
<organism evidence="4 5">
    <name type="scientific">Kutzneria albida DSM 43870</name>
    <dbReference type="NCBI Taxonomy" id="1449976"/>
    <lineage>
        <taxon>Bacteria</taxon>
        <taxon>Bacillati</taxon>
        <taxon>Actinomycetota</taxon>
        <taxon>Actinomycetes</taxon>
        <taxon>Pseudonocardiales</taxon>
        <taxon>Pseudonocardiaceae</taxon>
        <taxon>Kutzneria</taxon>
    </lineage>
</organism>
<dbReference type="AlphaFoldDB" id="W5WMA1"/>
<dbReference type="Pfam" id="PF00497">
    <property type="entry name" value="SBP_bac_3"/>
    <property type="match status" value="1"/>
</dbReference>
<dbReference type="Gene3D" id="3.40.190.10">
    <property type="entry name" value="Periplasmic binding protein-like II"/>
    <property type="match status" value="2"/>
</dbReference>
<name>W5WMA1_9PSEU</name>
<dbReference type="KEGG" id="kal:KALB_5938"/>
<evidence type="ECO:0000256" key="1">
    <source>
        <dbReference type="ARBA" id="ARBA00022729"/>
    </source>
</evidence>
<reference evidence="4 5" key="1">
    <citation type="journal article" date="2014" name="BMC Genomics">
        <title>Complete genome sequence of producer of the glycopeptide antibiotic Aculeximycin Kutzneria albida DSM 43870T, a representative of minor genus of Pseudonocardiaceae.</title>
        <authorList>
            <person name="Rebets Y."/>
            <person name="Tokovenko B."/>
            <person name="Lushchyk I."/>
            <person name="Ruckert C."/>
            <person name="Zaburannyi N."/>
            <person name="Bechthold A."/>
            <person name="Kalinowski J."/>
            <person name="Luzhetskyy A."/>
        </authorList>
    </citation>
    <scope>NUCLEOTIDE SEQUENCE [LARGE SCALE GENOMIC DNA]</scope>
    <source>
        <strain evidence="4">DSM 43870</strain>
    </source>
</reference>
<feature type="domain" description="Solute-binding protein family 3/N-terminal" evidence="3">
    <location>
        <begin position="56"/>
        <end position="282"/>
    </location>
</feature>
<evidence type="ECO:0000259" key="3">
    <source>
        <dbReference type="SMART" id="SM00062"/>
    </source>
</evidence>
<dbReference type="PANTHER" id="PTHR35936:SF17">
    <property type="entry name" value="ARGININE-BINDING EXTRACELLULAR PROTEIN ARTP"/>
    <property type="match status" value="1"/>
</dbReference>
<dbReference type="eggNOG" id="COG0834">
    <property type="taxonomic scope" value="Bacteria"/>
</dbReference>
<dbReference type="RefSeq" id="WP_025359222.1">
    <property type="nucleotide sequence ID" value="NZ_CP007155.1"/>
</dbReference>
<keyword evidence="1 2" id="KW-0732">Signal</keyword>
<gene>
    <name evidence="4" type="ORF">KALB_5938</name>
</gene>
<dbReference type="PROSITE" id="PS51257">
    <property type="entry name" value="PROKAR_LIPOPROTEIN"/>
    <property type="match status" value="1"/>
</dbReference>
<dbReference type="Proteomes" id="UP000019225">
    <property type="component" value="Chromosome"/>
</dbReference>
<dbReference type="PATRIC" id="fig|1449976.3.peg.5961"/>
<dbReference type="STRING" id="1449976.KALB_5938"/>
<dbReference type="SMART" id="SM00062">
    <property type="entry name" value="PBPb"/>
    <property type="match status" value="1"/>
</dbReference>
<dbReference type="SUPFAM" id="SSF53850">
    <property type="entry name" value="Periplasmic binding protein-like II"/>
    <property type="match status" value="1"/>
</dbReference>
<protein>
    <recommendedName>
        <fullName evidence="3">Solute-binding protein family 3/N-terminal domain-containing protein</fullName>
    </recommendedName>
</protein>
<sequence length="289" mass="29792">MTTAHRPVLAVTAVLTAGLLAAACAPVDQAAPTTGAHTAGQGDCTPAQLRTLKAGTLTFGTDQPVYAPWFTEDDPSNGKGFESALAYAIAGRLGYQQGQVSWARVPFTAAIQPGPKPYDVDLNEFSITEERRKAVDFSAPYYEVAQAVVAVKSSPAANAHSLADLHGVKLGAQVGTTSYDAAQQVQGQVAVFNNNDDAKQALSAGQVQALVVDLPTAFEITGAGEVKDAVIVGQLPGTGRAEQFGAVLDKGSPLTGCVSAAVEALRSEGTLGKLTTQWLSTNANAPVLK</sequence>
<evidence type="ECO:0000313" key="5">
    <source>
        <dbReference type="Proteomes" id="UP000019225"/>
    </source>
</evidence>
<feature type="chain" id="PRO_5005716387" description="Solute-binding protein family 3/N-terminal domain-containing protein" evidence="2">
    <location>
        <begin position="31"/>
        <end position="289"/>
    </location>
</feature>
<dbReference type="CDD" id="cd13530">
    <property type="entry name" value="PBP2_peptides_like"/>
    <property type="match status" value="1"/>
</dbReference>
<feature type="signal peptide" evidence="2">
    <location>
        <begin position="1"/>
        <end position="30"/>
    </location>
</feature>
<keyword evidence="5" id="KW-1185">Reference proteome</keyword>